<feature type="compositionally biased region" description="Low complexity" evidence="1">
    <location>
        <begin position="196"/>
        <end position="211"/>
    </location>
</feature>
<dbReference type="EMBL" id="JBCAWK010000003">
    <property type="protein sequence ID" value="KAK8864723.1"/>
    <property type="molecule type" value="Genomic_DNA"/>
</dbReference>
<feature type="compositionally biased region" description="Low complexity" evidence="1">
    <location>
        <begin position="308"/>
        <end position="332"/>
    </location>
</feature>
<evidence type="ECO:0000256" key="2">
    <source>
        <dbReference type="SAM" id="SignalP"/>
    </source>
</evidence>
<evidence type="ECO:0000313" key="4">
    <source>
        <dbReference type="Proteomes" id="UP001388673"/>
    </source>
</evidence>
<feature type="region of interest" description="Disordered" evidence="1">
    <location>
        <begin position="196"/>
        <end position="332"/>
    </location>
</feature>
<keyword evidence="2" id="KW-0732">Signal</keyword>
<feature type="signal peptide" evidence="2">
    <location>
        <begin position="1"/>
        <end position="20"/>
    </location>
</feature>
<feature type="compositionally biased region" description="Low complexity" evidence="1">
    <location>
        <begin position="254"/>
        <end position="266"/>
    </location>
</feature>
<protein>
    <submittedName>
        <fullName evidence="3">Uncharacterized protein</fullName>
    </submittedName>
</protein>
<gene>
    <name evidence="3" type="ORF">IAR55_001979</name>
</gene>
<name>A0AAW0Z3J1_9TREE</name>
<comment type="caution">
    <text evidence="3">The sequence shown here is derived from an EMBL/GenBank/DDBJ whole genome shotgun (WGS) entry which is preliminary data.</text>
</comment>
<feature type="compositionally biased region" description="Low complexity" evidence="1">
    <location>
        <begin position="218"/>
        <end position="241"/>
    </location>
</feature>
<feature type="compositionally biased region" description="Low complexity" evidence="1">
    <location>
        <begin position="279"/>
        <end position="292"/>
    </location>
</feature>
<keyword evidence="4" id="KW-1185">Reference proteome</keyword>
<evidence type="ECO:0000313" key="3">
    <source>
        <dbReference type="EMBL" id="KAK8864723.1"/>
    </source>
</evidence>
<accession>A0AAW0Z3J1</accession>
<dbReference type="KEGG" id="kne:92179238"/>
<dbReference type="RefSeq" id="XP_066805019.1">
    <property type="nucleotide sequence ID" value="XM_066945096.1"/>
</dbReference>
<dbReference type="Proteomes" id="UP001388673">
    <property type="component" value="Unassembled WGS sequence"/>
</dbReference>
<dbReference type="AlphaFoldDB" id="A0AAW0Z3J1"/>
<evidence type="ECO:0000256" key="1">
    <source>
        <dbReference type="SAM" id="MobiDB-lite"/>
    </source>
</evidence>
<sequence length="391" mass="39374">MSNTALYVLASMSLVLPSLAGSAIFTKQDATMTFYYDISEASSGHEACGATPSDPVTAGWATASGINAGVPFCERVRGYSLDKIGTDNIVAFDATAVQADPEKWCGREVQIYKADGSKFENSGGPLYIWDGCAACAGGGAKLDLSAPTFVEIKGGTCSGTNPTGLSYEVLDNYIVEPSVGLGAGAGAAGGASATAAGAATPTAGTGSTPSSEVGFTTSAGSPPILSSIGSVVSSSDETTSEQVAAAPTRTIRYSSSFGRPTSSSSSNTGMPGIAAAAYVDPDSSSVESPSASLKDDISTTSSDVEALTATDVPTTTTSMTDSASTPASTAPTSVATTSALYGDDCTFGDWQCTGLQLRVCNYQSTSELAWETIETCKSVCQVTPSGSIDCQ</sequence>
<proteinExistence type="predicted"/>
<dbReference type="GeneID" id="92179238"/>
<feature type="chain" id="PRO_5043855751" evidence="2">
    <location>
        <begin position="21"/>
        <end position="391"/>
    </location>
</feature>
<reference evidence="3 4" key="1">
    <citation type="journal article" date="2024" name="bioRxiv">
        <title>Comparative genomics of Cryptococcus and Kwoniella reveals pathogenesis evolution and contrasting karyotype dynamics via intercentromeric recombination or chromosome fusion.</title>
        <authorList>
            <person name="Coelho M.A."/>
            <person name="David-Palma M."/>
            <person name="Shea T."/>
            <person name="Bowers K."/>
            <person name="McGinley-Smith S."/>
            <person name="Mohammad A.W."/>
            <person name="Gnirke A."/>
            <person name="Yurkov A.M."/>
            <person name="Nowrousian M."/>
            <person name="Sun S."/>
            <person name="Cuomo C.A."/>
            <person name="Heitman J."/>
        </authorList>
    </citation>
    <scope>NUCLEOTIDE SEQUENCE [LARGE SCALE GENOMIC DNA]</scope>
    <source>
        <strain evidence="3 4">CBS 13917</strain>
    </source>
</reference>
<organism evidence="3 4">
    <name type="scientific">Kwoniella newhampshirensis</name>
    <dbReference type="NCBI Taxonomy" id="1651941"/>
    <lineage>
        <taxon>Eukaryota</taxon>
        <taxon>Fungi</taxon>
        <taxon>Dikarya</taxon>
        <taxon>Basidiomycota</taxon>
        <taxon>Agaricomycotina</taxon>
        <taxon>Tremellomycetes</taxon>
        <taxon>Tremellales</taxon>
        <taxon>Cryptococcaceae</taxon>
        <taxon>Kwoniella</taxon>
    </lineage>
</organism>